<evidence type="ECO:0000313" key="1">
    <source>
        <dbReference type="EMBL" id="QHU22716.1"/>
    </source>
</evidence>
<dbReference type="AlphaFoldDB" id="A0A6C0KZX5"/>
<dbReference type="EMBL" id="MN741017">
    <property type="protein sequence ID" value="QHU22716.1"/>
    <property type="molecule type" value="Genomic_DNA"/>
</dbReference>
<organism evidence="1">
    <name type="scientific">viral metagenome</name>
    <dbReference type="NCBI Taxonomy" id="1070528"/>
    <lineage>
        <taxon>unclassified sequences</taxon>
        <taxon>metagenomes</taxon>
        <taxon>organismal metagenomes</taxon>
    </lineage>
</organism>
<protein>
    <submittedName>
        <fullName evidence="1">Uncharacterized protein</fullName>
    </submittedName>
</protein>
<accession>A0A6C0KZX5</accession>
<reference evidence="1" key="1">
    <citation type="journal article" date="2020" name="Nature">
        <title>Giant virus diversity and host interactions through global metagenomics.</title>
        <authorList>
            <person name="Schulz F."/>
            <person name="Roux S."/>
            <person name="Paez-Espino D."/>
            <person name="Jungbluth S."/>
            <person name="Walsh D.A."/>
            <person name="Denef V.J."/>
            <person name="McMahon K.D."/>
            <person name="Konstantinidis K.T."/>
            <person name="Eloe-Fadrosh E.A."/>
            <person name="Kyrpides N.C."/>
            <person name="Woyke T."/>
        </authorList>
    </citation>
    <scope>NUCLEOTIDE SEQUENCE</scope>
    <source>
        <strain evidence="1">GVMAG-S-ERX555907-63</strain>
    </source>
</reference>
<proteinExistence type="predicted"/>
<name>A0A6C0KZX5_9ZZZZ</name>
<sequence length="228" mass="26623">MFELKSDDLVRIERSSYINGHFYLKFKNRENSEMTLGFGYDEPFFEKNPLWLKPLIVHTRMFSTLIEPVKNKWVVYHNDHARNNKLVPNVYHIISNWFILSEKTIKIINQIIKEEDDDDSWKKLFELPFCASTIEKSSNSCRTIIIDVIKDSLREEGINTLNKYFHGNPALNDIKYGCITLEIKNGKVSFIESHPCVLVNINKCCCLVSNLGLEKKNKVVRKPVFCDT</sequence>